<evidence type="ECO:0000256" key="7">
    <source>
        <dbReference type="ARBA" id="ARBA00023136"/>
    </source>
</evidence>
<dbReference type="InterPro" id="IPR050166">
    <property type="entry name" value="ABC_transporter_ATP-bind"/>
</dbReference>
<dbReference type="PANTHER" id="PTHR42788:SF7">
    <property type="entry name" value="NITRATE ABC TRANSPORTER ATP-BINDING PROTEIN"/>
    <property type="match status" value="1"/>
</dbReference>
<dbReference type="PANTHER" id="PTHR42788">
    <property type="entry name" value="TAURINE IMPORT ATP-BINDING PROTEIN-RELATED"/>
    <property type="match status" value="1"/>
</dbReference>
<comment type="caution">
    <text evidence="9">The sequence shown here is derived from an EMBL/GenBank/DDBJ whole genome shotgun (WGS) entry which is preliminary data.</text>
</comment>
<gene>
    <name evidence="9" type="ORF">BG36_00310</name>
    <name evidence="10" type="ORF">DES43_10362</name>
</gene>
<protein>
    <submittedName>
        <fullName evidence="9">ABC transporter ATP-binding protein</fullName>
    </submittedName>
    <submittedName>
        <fullName evidence="10">Putative ABC transport system ATP-binding protein</fullName>
    </submittedName>
</protein>
<dbReference type="OrthoDB" id="9776369at2"/>
<sequence length="259" mass="28091">MLEVRSARKVFYRGQPDEKVALDNLNLTLATGEFGVVIGSNGAGKSSMLNAISGSLVLDSGKILINGADVTAMPVHKRAARLARVFQDPMRGTAASMTVAENMLLAELRAKSRTFRPGLNAVRLAEYRERLSVLGLGLENRLDTKVELLSGGQRQSLSLIMAVSDRPDVLLLDEHTAALDPRTADIVMQATIRTVSSLKLTTLMVTHNMQHAVDFGDRVIMLDAGKVKLEIAGEEKKNVTVVDLIGHFSVKTDRMLLAS</sequence>
<dbReference type="AlphaFoldDB" id="A0A011UWV3"/>
<dbReference type="HOGENOM" id="CLU_000604_1_22_5"/>
<evidence type="ECO:0000313" key="10">
    <source>
        <dbReference type="EMBL" id="TDR37137.1"/>
    </source>
</evidence>
<dbReference type="PROSITE" id="PS50893">
    <property type="entry name" value="ABC_TRANSPORTER_2"/>
    <property type="match status" value="1"/>
</dbReference>
<dbReference type="Proteomes" id="UP000294958">
    <property type="component" value="Unassembled WGS sequence"/>
</dbReference>
<dbReference type="InterPro" id="IPR027417">
    <property type="entry name" value="P-loop_NTPase"/>
</dbReference>
<evidence type="ECO:0000259" key="8">
    <source>
        <dbReference type="PROSITE" id="PS50893"/>
    </source>
</evidence>
<reference evidence="9 11" key="1">
    <citation type="submission" date="2014-02" db="EMBL/GenBank/DDBJ databases">
        <title>Aquamicrobium defluvii Genome sequencing.</title>
        <authorList>
            <person name="Wang X."/>
        </authorList>
    </citation>
    <scope>NUCLEOTIDE SEQUENCE [LARGE SCALE GENOMIC DNA]</scope>
    <source>
        <strain evidence="9 11">W13Z1</strain>
    </source>
</reference>
<evidence type="ECO:0000256" key="1">
    <source>
        <dbReference type="ARBA" id="ARBA00004202"/>
    </source>
</evidence>
<accession>A0A011UWV3</accession>
<dbReference type="SMART" id="SM00382">
    <property type="entry name" value="AAA"/>
    <property type="match status" value="1"/>
</dbReference>
<evidence type="ECO:0000256" key="2">
    <source>
        <dbReference type="ARBA" id="ARBA00005417"/>
    </source>
</evidence>
<proteinExistence type="inferred from homology"/>
<keyword evidence="7" id="KW-0472">Membrane</keyword>
<keyword evidence="5" id="KW-0547">Nucleotide-binding</keyword>
<comment type="similarity">
    <text evidence="2">Belongs to the ABC transporter superfamily.</text>
</comment>
<organism evidence="9 11">
    <name type="scientific">Aquamicrobium defluvii</name>
    <dbReference type="NCBI Taxonomy" id="69279"/>
    <lineage>
        <taxon>Bacteria</taxon>
        <taxon>Pseudomonadati</taxon>
        <taxon>Pseudomonadota</taxon>
        <taxon>Alphaproteobacteria</taxon>
        <taxon>Hyphomicrobiales</taxon>
        <taxon>Phyllobacteriaceae</taxon>
        <taxon>Aquamicrobium</taxon>
    </lineage>
</organism>
<feature type="domain" description="ABC transporter" evidence="8">
    <location>
        <begin position="2"/>
        <end position="249"/>
    </location>
</feature>
<evidence type="ECO:0000256" key="3">
    <source>
        <dbReference type="ARBA" id="ARBA00022448"/>
    </source>
</evidence>
<dbReference type="PATRIC" id="fig|69279.3.peg.64"/>
<dbReference type="SUPFAM" id="SSF52540">
    <property type="entry name" value="P-loop containing nucleoside triphosphate hydrolases"/>
    <property type="match status" value="1"/>
</dbReference>
<keyword evidence="12" id="KW-1185">Reference proteome</keyword>
<evidence type="ECO:0000313" key="11">
    <source>
        <dbReference type="Proteomes" id="UP000019849"/>
    </source>
</evidence>
<evidence type="ECO:0000313" key="12">
    <source>
        <dbReference type="Proteomes" id="UP000294958"/>
    </source>
</evidence>
<dbReference type="Proteomes" id="UP000019849">
    <property type="component" value="Unassembled WGS sequence"/>
</dbReference>
<evidence type="ECO:0000256" key="6">
    <source>
        <dbReference type="ARBA" id="ARBA00022840"/>
    </source>
</evidence>
<dbReference type="RefSeq" id="WP_035021914.1">
    <property type="nucleotide sequence ID" value="NZ_KK073877.1"/>
</dbReference>
<keyword evidence="6 9" id="KW-0067">ATP-binding</keyword>
<dbReference type="STRING" id="69279.BG36_00310"/>
<dbReference type="InterPro" id="IPR003593">
    <property type="entry name" value="AAA+_ATPase"/>
</dbReference>
<dbReference type="GO" id="GO:0005886">
    <property type="term" value="C:plasma membrane"/>
    <property type="evidence" value="ECO:0007669"/>
    <property type="project" value="UniProtKB-SubCell"/>
</dbReference>
<keyword evidence="4" id="KW-1003">Cell membrane</keyword>
<reference evidence="10 12" key="2">
    <citation type="submission" date="2019-03" db="EMBL/GenBank/DDBJ databases">
        <title>Genomic Encyclopedia of Type Strains, Phase IV (KMG-IV): sequencing the most valuable type-strain genomes for metagenomic binning, comparative biology and taxonomic classification.</title>
        <authorList>
            <person name="Goeker M."/>
        </authorList>
    </citation>
    <scope>NUCLEOTIDE SEQUENCE [LARGE SCALE GENOMIC DNA]</scope>
    <source>
        <strain evidence="10 12">DSM 11603</strain>
    </source>
</reference>
<dbReference type="GO" id="GO:0016887">
    <property type="term" value="F:ATP hydrolysis activity"/>
    <property type="evidence" value="ECO:0007669"/>
    <property type="project" value="InterPro"/>
</dbReference>
<dbReference type="EMBL" id="JENY01000001">
    <property type="protein sequence ID" value="EXL10343.1"/>
    <property type="molecule type" value="Genomic_DNA"/>
</dbReference>
<dbReference type="Pfam" id="PF00005">
    <property type="entry name" value="ABC_tran"/>
    <property type="match status" value="1"/>
</dbReference>
<dbReference type="eggNOG" id="COG1101">
    <property type="taxonomic scope" value="Bacteria"/>
</dbReference>
<dbReference type="InterPro" id="IPR003439">
    <property type="entry name" value="ABC_transporter-like_ATP-bd"/>
</dbReference>
<keyword evidence="3" id="KW-0813">Transport</keyword>
<dbReference type="GO" id="GO:0005524">
    <property type="term" value="F:ATP binding"/>
    <property type="evidence" value="ECO:0007669"/>
    <property type="project" value="UniProtKB-KW"/>
</dbReference>
<evidence type="ECO:0000256" key="5">
    <source>
        <dbReference type="ARBA" id="ARBA00022741"/>
    </source>
</evidence>
<name>A0A011UWV3_9HYPH</name>
<evidence type="ECO:0000256" key="4">
    <source>
        <dbReference type="ARBA" id="ARBA00022475"/>
    </source>
</evidence>
<dbReference type="EMBL" id="SNZF01000003">
    <property type="protein sequence ID" value="TDR37137.1"/>
    <property type="molecule type" value="Genomic_DNA"/>
</dbReference>
<evidence type="ECO:0000313" key="9">
    <source>
        <dbReference type="EMBL" id="EXL10343.1"/>
    </source>
</evidence>
<dbReference type="Gene3D" id="3.40.50.300">
    <property type="entry name" value="P-loop containing nucleotide triphosphate hydrolases"/>
    <property type="match status" value="1"/>
</dbReference>
<comment type="subcellular location">
    <subcellularLocation>
        <location evidence="1">Cell membrane</location>
        <topology evidence="1">Peripheral membrane protein</topology>
    </subcellularLocation>
</comment>